<dbReference type="PANTHER" id="PTHR43806">
    <property type="entry name" value="PEPTIDASE S8"/>
    <property type="match status" value="1"/>
</dbReference>
<reference evidence="11" key="1">
    <citation type="submission" date="2016-06" db="EMBL/GenBank/DDBJ databases">
        <authorList>
            <person name="Varghese N."/>
            <person name="Submissions Spin"/>
        </authorList>
    </citation>
    <scope>NUCLEOTIDE SEQUENCE [LARGE SCALE GENOMIC DNA]</scope>
    <source>
        <strain evidence="11">DSM 43168</strain>
    </source>
</reference>
<dbReference type="Pfam" id="PF00082">
    <property type="entry name" value="Peptidase_S8"/>
    <property type="match status" value="1"/>
</dbReference>
<dbReference type="InterPro" id="IPR037045">
    <property type="entry name" value="S8pro/Inhibitor_I9_sf"/>
</dbReference>
<comment type="similarity">
    <text evidence="1 5 6">Belongs to the peptidase S8 family.</text>
</comment>
<dbReference type="InterPro" id="IPR023828">
    <property type="entry name" value="Peptidase_S8_Ser-AS"/>
</dbReference>
<dbReference type="GO" id="GO:0005615">
    <property type="term" value="C:extracellular space"/>
    <property type="evidence" value="ECO:0007669"/>
    <property type="project" value="TreeGrafter"/>
</dbReference>
<dbReference type="Proteomes" id="UP000183585">
    <property type="component" value="Unassembled WGS sequence"/>
</dbReference>
<dbReference type="InterPro" id="IPR022398">
    <property type="entry name" value="Peptidase_S8_His-AS"/>
</dbReference>
<feature type="active site" description="Charge relay system" evidence="5">
    <location>
        <position position="352"/>
    </location>
</feature>
<name>A0A1C4ZRK4_9ACTN</name>
<dbReference type="PROSITE" id="PS00137">
    <property type="entry name" value="SUBTILASE_HIS"/>
    <property type="match status" value="1"/>
</dbReference>
<dbReference type="SUPFAM" id="SSF52743">
    <property type="entry name" value="Subtilisin-like"/>
    <property type="match status" value="1"/>
</dbReference>
<dbReference type="PROSITE" id="PS00136">
    <property type="entry name" value="SUBTILASE_ASP"/>
    <property type="match status" value="1"/>
</dbReference>
<evidence type="ECO:0000313" key="10">
    <source>
        <dbReference type="EMBL" id="SCF35539.1"/>
    </source>
</evidence>
<evidence type="ECO:0000256" key="6">
    <source>
        <dbReference type="RuleBase" id="RU003355"/>
    </source>
</evidence>
<dbReference type="InterPro" id="IPR000209">
    <property type="entry name" value="Peptidase_S8/S53_dom"/>
</dbReference>
<keyword evidence="4 5" id="KW-0720">Serine protease</keyword>
<organism evidence="10 11">
    <name type="scientific">Micromonospora carbonacea</name>
    <dbReference type="NCBI Taxonomy" id="47853"/>
    <lineage>
        <taxon>Bacteria</taxon>
        <taxon>Bacillati</taxon>
        <taxon>Actinomycetota</taxon>
        <taxon>Actinomycetes</taxon>
        <taxon>Micromonosporales</taxon>
        <taxon>Micromonosporaceae</taxon>
        <taxon>Micromonospora</taxon>
    </lineage>
</organism>
<dbReference type="CDD" id="cd04077">
    <property type="entry name" value="Peptidases_S8_PCSK9_ProteinaseK_like"/>
    <property type="match status" value="1"/>
</dbReference>
<feature type="active site" description="Charge relay system" evidence="5">
    <location>
        <position position="163"/>
    </location>
</feature>
<protein>
    <submittedName>
        <fullName evidence="10">Serine protease, subtilisin family</fullName>
    </submittedName>
</protein>
<evidence type="ECO:0000256" key="3">
    <source>
        <dbReference type="ARBA" id="ARBA00022801"/>
    </source>
</evidence>
<feature type="active site" description="Charge relay system" evidence="5">
    <location>
        <position position="197"/>
    </location>
</feature>
<keyword evidence="2 5" id="KW-0645">Protease</keyword>
<dbReference type="InterPro" id="IPR023827">
    <property type="entry name" value="Peptidase_S8_Asp-AS"/>
</dbReference>
<dbReference type="InterPro" id="IPR036852">
    <property type="entry name" value="Peptidase_S8/S53_dom_sf"/>
</dbReference>
<dbReference type="InterPro" id="IPR034193">
    <property type="entry name" value="PCSK9_ProteinaseK-like"/>
</dbReference>
<evidence type="ECO:0000259" key="9">
    <source>
        <dbReference type="Pfam" id="PF05922"/>
    </source>
</evidence>
<dbReference type="Gene3D" id="3.40.50.200">
    <property type="entry name" value="Peptidase S8/S53 domain"/>
    <property type="match status" value="1"/>
</dbReference>
<proteinExistence type="inferred from homology"/>
<dbReference type="GO" id="GO:0006508">
    <property type="term" value="P:proteolysis"/>
    <property type="evidence" value="ECO:0007669"/>
    <property type="project" value="UniProtKB-KW"/>
</dbReference>
<feature type="domain" description="Inhibitor I9" evidence="9">
    <location>
        <begin position="50"/>
        <end position="121"/>
    </location>
</feature>
<feature type="signal peptide" evidence="7">
    <location>
        <begin position="1"/>
        <end position="34"/>
    </location>
</feature>
<dbReference type="Gene3D" id="3.30.70.80">
    <property type="entry name" value="Peptidase S8 propeptide/proteinase inhibitor I9"/>
    <property type="match status" value="1"/>
</dbReference>
<evidence type="ECO:0000256" key="4">
    <source>
        <dbReference type="ARBA" id="ARBA00022825"/>
    </source>
</evidence>
<gene>
    <name evidence="10" type="ORF">GA0070563_109167</name>
</gene>
<dbReference type="AlphaFoldDB" id="A0A1C4ZRK4"/>
<evidence type="ECO:0000259" key="8">
    <source>
        <dbReference type="Pfam" id="PF00082"/>
    </source>
</evidence>
<evidence type="ECO:0000256" key="1">
    <source>
        <dbReference type="ARBA" id="ARBA00011073"/>
    </source>
</evidence>
<evidence type="ECO:0000256" key="7">
    <source>
        <dbReference type="SAM" id="SignalP"/>
    </source>
</evidence>
<dbReference type="PRINTS" id="PR00723">
    <property type="entry name" value="SUBTILISIN"/>
</dbReference>
<dbReference type="PROSITE" id="PS51892">
    <property type="entry name" value="SUBTILASE"/>
    <property type="match status" value="1"/>
</dbReference>
<dbReference type="InterPro" id="IPR010259">
    <property type="entry name" value="S8pro/Inhibitor_I9"/>
</dbReference>
<dbReference type="InterPro" id="IPR015500">
    <property type="entry name" value="Peptidase_S8_subtilisin-rel"/>
</dbReference>
<accession>A0A1C4ZRK4</accession>
<evidence type="ECO:0000256" key="5">
    <source>
        <dbReference type="PROSITE-ProRule" id="PRU01240"/>
    </source>
</evidence>
<keyword evidence="3 5" id="KW-0378">Hydrolase</keyword>
<keyword evidence="11" id="KW-1185">Reference proteome</keyword>
<dbReference type="SUPFAM" id="SSF54897">
    <property type="entry name" value="Protease propeptides/inhibitors"/>
    <property type="match status" value="1"/>
</dbReference>
<dbReference type="GO" id="GO:0004252">
    <property type="term" value="F:serine-type endopeptidase activity"/>
    <property type="evidence" value="ECO:0007669"/>
    <property type="project" value="UniProtKB-UniRule"/>
</dbReference>
<dbReference type="InterPro" id="IPR050131">
    <property type="entry name" value="Peptidase_S8_subtilisin-like"/>
</dbReference>
<dbReference type="Pfam" id="PF05922">
    <property type="entry name" value="Inhibitor_I9"/>
    <property type="match status" value="1"/>
</dbReference>
<keyword evidence="7" id="KW-0732">Signal</keyword>
<sequence>MDHFRVRRPNVAGLAAFTAVTTILAMGIASPANAAGEVRGTGDPGVIADSYLVVFDDRAAGDSRADVAARTGRLAAKYAVGVEHTYAHALRGFAGTMSRAAARRLAAEPGVSYVEQNRAVRALDTQPSPPSWGLDRIDQRDLPLDASYSYPTTAATVRAYVIDTGIRTTHGTFGGRATWGTNTTGDGLDSDCSTNGHGTHVAGTIGGAQYGVAKGVSLVAVKVLNCGGSGTLAGVTAGVDWVTGHHAAGVPAVANMSLGASGAQGALEDAVRNSIADGIVYAIASGNSNLDACNYSPARVAEAITVNASTTADARASFSNWGTCTDIFAPGDGIVSSSNGSDTATATLSGTSMATPHVAGAAALVLAGNPGLTPAQVASALFDASTPGKISNPGTGSPNRLLYTGSAPPSPGTATLTRYYGAGDHVSSTTHPGGSYQAEGPLGKVHTSAVAGTHALYQCQVGSDRFTSLSAGCEGKTFLGVIGYVYDAPPAAPSQVFYRCRVRSNGEHFDSPDANCEGQIAEGSHGYLLL</sequence>
<dbReference type="PROSITE" id="PS00138">
    <property type="entry name" value="SUBTILASE_SER"/>
    <property type="match status" value="1"/>
</dbReference>
<dbReference type="FunFam" id="3.40.50.200:FF:000014">
    <property type="entry name" value="Proteinase K"/>
    <property type="match status" value="1"/>
</dbReference>
<dbReference type="EMBL" id="FMCT01000009">
    <property type="protein sequence ID" value="SCF35539.1"/>
    <property type="molecule type" value="Genomic_DNA"/>
</dbReference>
<evidence type="ECO:0000256" key="2">
    <source>
        <dbReference type="ARBA" id="ARBA00022670"/>
    </source>
</evidence>
<feature type="domain" description="Peptidase S8/S53" evidence="8">
    <location>
        <begin position="161"/>
        <end position="393"/>
    </location>
</feature>
<feature type="chain" id="PRO_5008710487" evidence="7">
    <location>
        <begin position="35"/>
        <end position="530"/>
    </location>
</feature>
<dbReference type="PANTHER" id="PTHR43806:SF11">
    <property type="entry name" value="CEREVISIN-RELATED"/>
    <property type="match status" value="1"/>
</dbReference>
<evidence type="ECO:0000313" key="11">
    <source>
        <dbReference type="Proteomes" id="UP000183585"/>
    </source>
</evidence>